<accession>A0ACC2W8F7</accession>
<reference evidence="1" key="1">
    <citation type="submission" date="2023-04" db="EMBL/GenBank/DDBJ databases">
        <title>Draft Genome sequencing of Naganishia species isolated from polar environments using Oxford Nanopore Technology.</title>
        <authorList>
            <person name="Leo P."/>
            <person name="Venkateswaran K."/>
        </authorList>
    </citation>
    <scope>NUCLEOTIDE SEQUENCE</scope>
    <source>
        <strain evidence="1">MNA-CCFEE 5423</strain>
    </source>
</reference>
<evidence type="ECO:0000313" key="2">
    <source>
        <dbReference type="Proteomes" id="UP001227268"/>
    </source>
</evidence>
<proteinExistence type="predicted"/>
<sequence>MPPILPVDQAESPNFLGVQQAYVFDPVKQTLQPVPDNTITISIRYPTPDQDQSVKFFLACIPDPATFIAEQHSRIASLLQSKQALPTRYRNITLALKHTEGLADTQGDTITLSLPWIASCAAQSDIVAATLEFKGVISHELVHVMQYDGEGSAPWWWIEGLADHVRWKLGLAPPHWSKRGEGDSYDEGYSTTAHFLDWLSERKLSENLVRETNAKLITQGWRDEWFEEMTGLSIKTLWNIYKAQHQ</sequence>
<comment type="caution">
    <text evidence="1">The sequence shown here is derived from an EMBL/GenBank/DDBJ whole genome shotgun (WGS) entry which is preliminary data.</text>
</comment>
<organism evidence="1 2">
    <name type="scientific">Naganishia friedmannii</name>
    <dbReference type="NCBI Taxonomy" id="89922"/>
    <lineage>
        <taxon>Eukaryota</taxon>
        <taxon>Fungi</taxon>
        <taxon>Dikarya</taxon>
        <taxon>Basidiomycota</taxon>
        <taxon>Agaricomycotina</taxon>
        <taxon>Tremellomycetes</taxon>
        <taxon>Filobasidiales</taxon>
        <taxon>Filobasidiaceae</taxon>
        <taxon>Naganishia</taxon>
    </lineage>
</organism>
<name>A0ACC2W8F7_9TREE</name>
<protein>
    <submittedName>
        <fullName evidence="1">Uncharacterized protein</fullName>
    </submittedName>
</protein>
<evidence type="ECO:0000313" key="1">
    <source>
        <dbReference type="EMBL" id="KAJ9107728.1"/>
    </source>
</evidence>
<dbReference type="Proteomes" id="UP001227268">
    <property type="component" value="Unassembled WGS sequence"/>
</dbReference>
<gene>
    <name evidence="1" type="ORF">QFC21_001188</name>
</gene>
<dbReference type="EMBL" id="JASBWT010000002">
    <property type="protein sequence ID" value="KAJ9107728.1"/>
    <property type="molecule type" value="Genomic_DNA"/>
</dbReference>
<keyword evidence="2" id="KW-1185">Reference proteome</keyword>